<dbReference type="OrthoDB" id="3473305at2759"/>
<feature type="domain" description="2EXR" evidence="1">
    <location>
        <begin position="43"/>
        <end position="127"/>
    </location>
</feature>
<dbReference type="AlphaFoldDB" id="A0A4S8RCD1"/>
<name>A0A4S8RCD1_9HELO</name>
<sequence>MSILSSNAVPRENGVIYHSMSLFFNKTHSKSRYRPLPQKGGLQFMEFPPEIRRMIWELTIEQRLVEVRFENYELYANKTTHDFVADVPIALHICRESRNFAMGHYELAFDHDGAITPAYFNLKLDILYPRASCSEEQLRFLANNMDRRDCERVTYLAMYNEHLERTRSLSTWRALPLRFPNLDTFMVLFKSFVDPKTVDEKTLPPCKNSKVWESLFGREADTATGLRNPARVQIDRNVFKERIRAYLQPPVHWCQRDKKQKGHSRRTHFLCGRIMRKDPMHSQGWAMEKAHCYSQKLHKAARGSRWVWQVPELAVLGFCEHGLEFEEAPGLAYKGKFFRHFDDQRETIKKLYKPGTVTGNVKSQKDAEENAIIEARRKEEIAQSKAREGLGIPLSFYERAPRFGG</sequence>
<proteinExistence type="predicted"/>
<comment type="caution">
    <text evidence="2">The sequence shown here is derived from an EMBL/GenBank/DDBJ whole genome shotgun (WGS) entry which is preliminary data.</text>
</comment>
<accession>A0A4S8RCD1</accession>
<protein>
    <recommendedName>
        <fullName evidence="1">2EXR domain-containing protein</fullName>
    </recommendedName>
</protein>
<dbReference type="InterPro" id="IPR045518">
    <property type="entry name" value="2EXR"/>
</dbReference>
<evidence type="ECO:0000259" key="1">
    <source>
        <dbReference type="Pfam" id="PF20150"/>
    </source>
</evidence>
<dbReference type="PANTHER" id="PTHR35910:SF1">
    <property type="entry name" value="2EXR DOMAIN-CONTAINING PROTEIN"/>
    <property type="match status" value="1"/>
</dbReference>
<keyword evidence="3" id="KW-1185">Reference proteome</keyword>
<evidence type="ECO:0000313" key="2">
    <source>
        <dbReference type="EMBL" id="THV52059.1"/>
    </source>
</evidence>
<gene>
    <name evidence="2" type="ORF">BGAL_0090g00110</name>
</gene>
<dbReference type="EMBL" id="PQXL01000090">
    <property type="protein sequence ID" value="THV52059.1"/>
    <property type="molecule type" value="Genomic_DNA"/>
</dbReference>
<dbReference type="Proteomes" id="UP000308671">
    <property type="component" value="Unassembled WGS sequence"/>
</dbReference>
<evidence type="ECO:0000313" key="3">
    <source>
        <dbReference type="Proteomes" id="UP000308671"/>
    </source>
</evidence>
<reference evidence="2 3" key="1">
    <citation type="submission" date="2017-12" db="EMBL/GenBank/DDBJ databases">
        <title>Comparative genomics of Botrytis spp.</title>
        <authorList>
            <person name="Valero-Jimenez C.A."/>
            <person name="Tapia P."/>
            <person name="Veloso J."/>
            <person name="Silva-Moreno E."/>
            <person name="Staats M."/>
            <person name="Valdes J.H."/>
            <person name="Van Kan J.A.L."/>
        </authorList>
    </citation>
    <scope>NUCLEOTIDE SEQUENCE [LARGE SCALE GENOMIC DNA]</scope>
    <source>
        <strain evidence="2 3">MUCL435</strain>
    </source>
</reference>
<dbReference type="PANTHER" id="PTHR35910">
    <property type="entry name" value="2EXR DOMAIN-CONTAINING PROTEIN"/>
    <property type="match status" value="1"/>
</dbReference>
<dbReference type="Pfam" id="PF20150">
    <property type="entry name" value="2EXR"/>
    <property type="match status" value="1"/>
</dbReference>
<organism evidence="2 3">
    <name type="scientific">Botrytis galanthina</name>
    <dbReference type="NCBI Taxonomy" id="278940"/>
    <lineage>
        <taxon>Eukaryota</taxon>
        <taxon>Fungi</taxon>
        <taxon>Dikarya</taxon>
        <taxon>Ascomycota</taxon>
        <taxon>Pezizomycotina</taxon>
        <taxon>Leotiomycetes</taxon>
        <taxon>Helotiales</taxon>
        <taxon>Sclerotiniaceae</taxon>
        <taxon>Botrytis</taxon>
    </lineage>
</organism>